<dbReference type="SUPFAM" id="SSF51182">
    <property type="entry name" value="RmlC-like cupins"/>
    <property type="match status" value="1"/>
</dbReference>
<organism evidence="1 2">
    <name type="scientific">Celeribacter halophilus</name>
    <dbReference type="NCBI Taxonomy" id="576117"/>
    <lineage>
        <taxon>Bacteria</taxon>
        <taxon>Pseudomonadati</taxon>
        <taxon>Pseudomonadota</taxon>
        <taxon>Alphaproteobacteria</taxon>
        <taxon>Rhodobacterales</taxon>
        <taxon>Roseobacteraceae</taxon>
        <taxon>Celeribacter</taxon>
    </lineage>
</organism>
<dbReference type="PANTHER" id="PTHR37943:SF1">
    <property type="entry name" value="PROTEIN VES"/>
    <property type="match status" value="1"/>
</dbReference>
<gene>
    <name evidence="1" type="ORF">SAMN04488138_104192</name>
</gene>
<protein>
    <recommendedName>
        <fullName evidence="3">HutD protein</fullName>
    </recommendedName>
</protein>
<accession>A0A1I3R240</accession>
<dbReference type="Proteomes" id="UP000183299">
    <property type="component" value="Unassembled WGS sequence"/>
</dbReference>
<dbReference type="Gene3D" id="2.60.120.10">
    <property type="entry name" value="Jelly Rolls"/>
    <property type="match status" value="1"/>
</dbReference>
<dbReference type="CDD" id="cd20293">
    <property type="entry name" value="cupin_HutD_N"/>
    <property type="match status" value="1"/>
</dbReference>
<evidence type="ECO:0000313" key="2">
    <source>
        <dbReference type="Proteomes" id="UP000183299"/>
    </source>
</evidence>
<dbReference type="InterPro" id="IPR011051">
    <property type="entry name" value="RmlC_Cupin_sf"/>
</dbReference>
<evidence type="ECO:0000313" key="1">
    <source>
        <dbReference type="EMBL" id="SFJ39316.1"/>
    </source>
</evidence>
<dbReference type="STRING" id="576117.SAMN04488138_104192"/>
<keyword evidence="2" id="KW-1185">Reference proteome</keyword>
<dbReference type="InterPro" id="IPR010282">
    <property type="entry name" value="Uncharacterised_HutD/Ves"/>
</dbReference>
<dbReference type="OrthoDB" id="9800082at2"/>
<proteinExistence type="predicted"/>
<dbReference type="InterPro" id="IPR014710">
    <property type="entry name" value="RmlC-like_jellyroll"/>
</dbReference>
<evidence type="ECO:0008006" key="3">
    <source>
        <dbReference type="Google" id="ProtNLM"/>
    </source>
</evidence>
<dbReference type="RefSeq" id="WP_066601336.1">
    <property type="nucleotide sequence ID" value="NZ_FORY01000004.1"/>
</dbReference>
<dbReference type="EMBL" id="FORY01000004">
    <property type="protein sequence ID" value="SFJ39316.1"/>
    <property type="molecule type" value="Genomic_DNA"/>
</dbReference>
<dbReference type="GeneID" id="98664485"/>
<name>A0A1I3R240_9RHOB</name>
<dbReference type="Pfam" id="PF05962">
    <property type="entry name" value="HutD"/>
    <property type="match status" value="1"/>
</dbReference>
<dbReference type="AlphaFoldDB" id="A0A1I3R240"/>
<dbReference type="PANTHER" id="PTHR37943">
    <property type="entry name" value="PROTEIN VES"/>
    <property type="match status" value="1"/>
</dbReference>
<sequence>MKLIRRSDLTAQPWKNGGGLTWKIAAFPAGAGFDDMLWRISMAEVATEGGFSAFTGIDRTLTVLSGTGLHLDFAQGGSVTLDNHTPPFSFPGEAALHARLSAGPVLDFNVMTRRGVCTHQVVMLAAGQPVPNCAVALVTRHQPVKIGDLVLHPDEIIVSDQNHDLSGQVVSGPVIAVIVRHLT</sequence>
<reference evidence="1 2" key="1">
    <citation type="submission" date="2016-10" db="EMBL/GenBank/DDBJ databases">
        <authorList>
            <person name="de Groot N.N."/>
        </authorList>
    </citation>
    <scope>NUCLEOTIDE SEQUENCE [LARGE SCALE GENOMIC DNA]</scope>
    <source>
        <strain evidence="1 2">CGMCC 1.8891</strain>
    </source>
</reference>